<proteinExistence type="predicted"/>
<dbReference type="AlphaFoldDB" id="A0A4Y2LJ13"/>
<sequence length="631" mass="70609">MEESSVTNPGKNVEEGSERFKNPMHVAAIKGDVEAIEALKKSRLKIYQEENGQTPLHLAVIKGKTLAVRKLISLGANLSKMNKDGYAPLHLAVLHDRVSLIEDLINIDTESDVDILDRNGNTALHIAVLMGNANAVRALLIEGANADLPNKEGSAPLHLAVIKGNAKVIDVLLKYVRKPNILDKNKFRPLHLAVLYNQIGAIRKIGKLKGAKISYLNRDGDGALHLATKLRNLEAIEALLDSKANVNVKNSKGFSPMHLAVIYRKLSATKIIARIDEANRFKNTPIHVSEAQKNIPALRLLCRSKANVNIKNVYGDSILHSVIMTDCEDEVKMLLDLGAKINVRNQSSGVTPLHVAVCYGNKDIIEMLLRYGADIHSLDGSGDMPIHSAAKFCSSVGIEAMIKHGEDLSLRDRSDLTPFDIVMVYVREDTFGTAVQTLTDLYKKRYLKRRSPLGSHEILKTAKLIFKFEIWKNFEHSKLNDHEYQSNIIPILRSYINDCFAEIRLMKSTLLHENFYLYEFVIKGWVNTMSLTHAYTSEVVLDHILDVSTTKGYPIYRDIIISKLERPSLLKKVLCLRIPAIHNGKTTFLDLDAVYKYLGNDDILNLLLAYSDPDPGFSESLNVKKRKLEES</sequence>
<keyword evidence="4" id="KW-0964">Secreted</keyword>
<dbReference type="SUPFAM" id="SSF48403">
    <property type="entry name" value="Ankyrin repeat"/>
    <property type="match status" value="2"/>
</dbReference>
<dbReference type="OrthoDB" id="6414231at2759"/>
<dbReference type="Proteomes" id="UP000499080">
    <property type="component" value="Unassembled WGS sequence"/>
</dbReference>
<keyword evidence="11" id="KW-0472">Membrane</keyword>
<keyword evidence="7" id="KW-0528">Neurotoxin</keyword>
<evidence type="ECO:0000256" key="10">
    <source>
        <dbReference type="ARBA" id="ARBA00023043"/>
    </source>
</evidence>
<comment type="subcellular location">
    <subcellularLocation>
        <location evidence="2">Secreted</location>
    </subcellularLocation>
    <subcellularLocation>
        <location evidence="1">Target cell membrane</location>
    </subcellularLocation>
</comment>
<reference evidence="13 14" key="1">
    <citation type="journal article" date="2019" name="Sci. Rep.">
        <title>Orb-weaving spider Araneus ventricosus genome elucidates the spidroin gene catalogue.</title>
        <authorList>
            <person name="Kono N."/>
            <person name="Nakamura H."/>
            <person name="Ohtoshi R."/>
            <person name="Moran D.A.P."/>
            <person name="Shinohara A."/>
            <person name="Yoshida Y."/>
            <person name="Fujiwara M."/>
            <person name="Mori M."/>
            <person name="Tomita M."/>
            <person name="Arakawa K."/>
        </authorList>
    </citation>
    <scope>NUCLEOTIDE SEQUENCE [LARGE SCALE GENOMIC DNA]</scope>
</reference>
<dbReference type="PROSITE" id="PS50088">
    <property type="entry name" value="ANK_REPEAT"/>
    <property type="match status" value="6"/>
</dbReference>
<dbReference type="GO" id="GO:0004540">
    <property type="term" value="F:RNA nuclease activity"/>
    <property type="evidence" value="ECO:0007669"/>
    <property type="project" value="TreeGrafter"/>
</dbReference>
<dbReference type="InterPro" id="IPR036770">
    <property type="entry name" value="Ankyrin_rpt-contain_sf"/>
</dbReference>
<dbReference type="Pfam" id="PF00023">
    <property type="entry name" value="Ank"/>
    <property type="match status" value="1"/>
</dbReference>
<accession>A0A4Y2LJ13</accession>
<keyword evidence="10 12" id="KW-0040">ANK repeat</keyword>
<dbReference type="GO" id="GO:0090729">
    <property type="term" value="F:toxin activity"/>
    <property type="evidence" value="ECO:0007669"/>
    <property type="project" value="UniProtKB-KW"/>
</dbReference>
<keyword evidence="5" id="KW-1052">Target cell membrane</keyword>
<name>A0A4Y2LJ13_ARAVE</name>
<keyword evidence="9" id="KW-0638">Presynaptic neurotoxin</keyword>
<keyword evidence="8" id="KW-0677">Repeat</keyword>
<evidence type="ECO:0000256" key="3">
    <source>
        <dbReference type="ARBA" id="ARBA00022483"/>
    </source>
</evidence>
<dbReference type="PROSITE" id="PS50297">
    <property type="entry name" value="ANK_REP_REGION"/>
    <property type="match status" value="6"/>
</dbReference>
<evidence type="ECO:0000256" key="9">
    <source>
        <dbReference type="ARBA" id="ARBA00023028"/>
    </source>
</evidence>
<keyword evidence="11" id="KW-1053">Target membrane</keyword>
<feature type="repeat" description="ANK" evidence="12">
    <location>
        <begin position="51"/>
        <end position="83"/>
    </location>
</feature>
<keyword evidence="3" id="KW-0268">Exocytosis</keyword>
<dbReference type="PANTHER" id="PTHR24141:SF1">
    <property type="entry name" value="2-5A-DEPENDENT RIBONUCLEASE"/>
    <property type="match status" value="1"/>
</dbReference>
<comment type="caution">
    <text evidence="13">The sequence shown here is derived from an EMBL/GenBank/DDBJ whole genome shotgun (WGS) entry which is preliminary data.</text>
</comment>
<dbReference type="GO" id="GO:0006396">
    <property type="term" value="P:RNA processing"/>
    <property type="evidence" value="ECO:0007669"/>
    <property type="project" value="TreeGrafter"/>
</dbReference>
<evidence type="ECO:0000256" key="12">
    <source>
        <dbReference type="PROSITE-ProRule" id="PRU00023"/>
    </source>
</evidence>
<dbReference type="GO" id="GO:0006887">
    <property type="term" value="P:exocytosis"/>
    <property type="evidence" value="ECO:0007669"/>
    <property type="project" value="UniProtKB-KW"/>
</dbReference>
<evidence type="ECO:0000256" key="4">
    <source>
        <dbReference type="ARBA" id="ARBA00022525"/>
    </source>
</evidence>
<dbReference type="PANTHER" id="PTHR24141">
    <property type="entry name" value="2-5A-DEPENDENT RIBONUCLEASE"/>
    <property type="match status" value="1"/>
</dbReference>
<feature type="repeat" description="ANK" evidence="12">
    <location>
        <begin position="152"/>
        <end position="184"/>
    </location>
</feature>
<dbReference type="SMART" id="SM00248">
    <property type="entry name" value="ANK"/>
    <property type="match status" value="12"/>
</dbReference>
<evidence type="ECO:0000256" key="8">
    <source>
        <dbReference type="ARBA" id="ARBA00022737"/>
    </source>
</evidence>
<evidence type="ECO:0000313" key="13">
    <source>
        <dbReference type="EMBL" id="GBN14582.1"/>
    </source>
</evidence>
<dbReference type="EMBL" id="BGPR01005920">
    <property type="protein sequence ID" value="GBN14582.1"/>
    <property type="molecule type" value="Genomic_DNA"/>
</dbReference>
<keyword evidence="14" id="KW-1185">Reference proteome</keyword>
<gene>
    <name evidence="13" type="primary">Ankrd44_1</name>
    <name evidence="13" type="ORF">AVEN_230432_1</name>
</gene>
<feature type="repeat" description="ANK" evidence="12">
    <location>
        <begin position="314"/>
        <end position="346"/>
    </location>
</feature>
<dbReference type="PRINTS" id="PR01415">
    <property type="entry name" value="ANKYRIN"/>
</dbReference>
<dbReference type="InterPro" id="IPR002110">
    <property type="entry name" value="Ankyrin_rpt"/>
</dbReference>
<feature type="repeat" description="ANK" evidence="12">
    <location>
        <begin position="119"/>
        <end position="151"/>
    </location>
</feature>
<evidence type="ECO:0000256" key="1">
    <source>
        <dbReference type="ARBA" id="ARBA00004175"/>
    </source>
</evidence>
<dbReference type="GO" id="GO:0005576">
    <property type="term" value="C:extracellular region"/>
    <property type="evidence" value="ECO:0007669"/>
    <property type="project" value="UniProtKB-SubCell"/>
</dbReference>
<organism evidence="13 14">
    <name type="scientific">Araneus ventricosus</name>
    <name type="common">Orbweaver spider</name>
    <name type="synonym">Epeira ventricosa</name>
    <dbReference type="NCBI Taxonomy" id="182803"/>
    <lineage>
        <taxon>Eukaryota</taxon>
        <taxon>Metazoa</taxon>
        <taxon>Ecdysozoa</taxon>
        <taxon>Arthropoda</taxon>
        <taxon>Chelicerata</taxon>
        <taxon>Arachnida</taxon>
        <taxon>Araneae</taxon>
        <taxon>Araneomorphae</taxon>
        <taxon>Entelegynae</taxon>
        <taxon>Araneoidea</taxon>
        <taxon>Araneidae</taxon>
        <taxon>Araneus</taxon>
    </lineage>
</organism>
<dbReference type="GO" id="GO:0044218">
    <property type="term" value="C:other organism cell membrane"/>
    <property type="evidence" value="ECO:0007669"/>
    <property type="project" value="UniProtKB-KW"/>
</dbReference>
<evidence type="ECO:0000256" key="7">
    <source>
        <dbReference type="ARBA" id="ARBA00022699"/>
    </source>
</evidence>
<evidence type="ECO:0000256" key="11">
    <source>
        <dbReference type="ARBA" id="ARBA00023298"/>
    </source>
</evidence>
<keyword evidence="6" id="KW-0800">Toxin</keyword>
<dbReference type="GO" id="GO:0003723">
    <property type="term" value="F:RNA binding"/>
    <property type="evidence" value="ECO:0007669"/>
    <property type="project" value="TreeGrafter"/>
</dbReference>
<evidence type="ECO:0000256" key="5">
    <source>
        <dbReference type="ARBA" id="ARBA00022537"/>
    </source>
</evidence>
<evidence type="ECO:0000256" key="2">
    <source>
        <dbReference type="ARBA" id="ARBA00004613"/>
    </source>
</evidence>
<dbReference type="GO" id="GO:0044231">
    <property type="term" value="C:host cell presynaptic membrane"/>
    <property type="evidence" value="ECO:0007669"/>
    <property type="project" value="UniProtKB-KW"/>
</dbReference>
<feature type="repeat" description="ANK" evidence="12">
    <location>
        <begin position="348"/>
        <end position="380"/>
    </location>
</feature>
<evidence type="ECO:0000313" key="14">
    <source>
        <dbReference type="Proteomes" id="UP000499080"/>
    </source>
</evidence>
<dbReference type="Pfam" id="PF12796">
    <property type="entry name" value="Ank_2"/>
    <property type="match status" value="3"/>
</dbReference>
<feature type="repeat" description="ANK" evidence="12">
    <location>
        <begin position="219"/>
        <end position="251"/>
    </location>
</feature>
<dbReference type="Gene3D" id="1.25.40.20">
    <property type="entry name" value="Ankyrin repeat-containing domain"/>
    <property type="match status" value="4"/>
</dbReference>
<protein>
    <submittedName>
        <fullName evidence="13">Serine/threonine-protein phosphatase 6 regulatory ankyrin repeat subunit B</fullName>
    </submittedName>
</protein>
<evidence type="ECO:0000256" key="6">
    <source>
        <dbReference type="ARBA" id="ARBA00022656"/>
    </source>
</evidence>